<dbReference type="InterPro" id="IPR029063">
    <property type="entry name" value="SAM-dependent_MTases_sf"/>
</dbReference>
<sequence length="272" mass="30900">MNFLKRLLRLVATRNVFPLLRNKIRTLNGKKHFLLPRPLDTKYGVTGVINSILNVLPKRENYLEVGIFKGVTFQSVIAGTKWGVDIDPAFDITKLPKNTEVFVNPSDNFFAELSSDKMFDMIYIDADHTFAQAYRELVHSVNHLNNWGVVLLDDTVPFDKISAISDESESKKEAIRVHGSGKWSHQGDVWKLIMQVSEFHKELVVRTVLGPSRPRTIMWRSHSFGAKMQLAPTDKLASLTYETAFASGIPNEFRVKELSEIVAEIQNRNLGD</sequence>
<proteinExistence type="predicted"/>
<dbReference type="Pfam" id="PF13578">
    <property type="entry name" value="Methyltransf_24"/>
    <property type="match status" value="1"/>
</dbReference>
<dbReference type="AlphaFoldDB" id="A0A6J6UKF2"/>
<evidence type="ECO:0000313" key="1">
    <source>
        <dbReference type="EMBL" id="CAB4759644.1"/>
    </source>
</evidence>
<accession>A0A6J6UKF2</accession>
<organism evidence="1">
    <name type="scientific">freshwater metagenome</name>
    <dbReference type="NCBI Taxonomy" id="449393"/>
    <lineage>
        <taxon>unclassified sequences</taxon>
        <taxon>metagenomes</taxon>
        <taxon>ecological metagenomes</taxon>
    </lineage>
</organism>
<protein>
    <submittedName>
        <fullName evidence="1">Unannotated protein</fullName>
    </submittedName>
</protein>
<dbReference type="EMBL" id="CAEZZK010000099">
    <property type="protein sequence ID" value="CAB4759644.1"/>
    <property type="molecule type" value="Genomic_DNA"/>
</dbReference>
<reference evidence="1" key="1">
    <citation type="submission" date="2020-05" db="EMBL/GenBank/DDBJ databases">
        <authorList>
            <person name="Chiriac C."/>
            <person name="Salcher M."/>
            <person name="Ghai R."/>
            <person name="Kavagutti S V."/>
        </authorList>
    </citation>
    <scope>NUCLEOTIDE SEQUENCE</scope>
</reference>
<name>A0A6J6UKF2_9ZZZZ</name>
<dbReference type="Gene3D" id="3.40.50.150">
    <property type="entry name" value="Vaccinia Virus protein VP39"/>
    <property type="match status" value="1"/>
</dbReference>
<dbReference type="SUPFAM" id="SSF53335">
    <property type="entry name" value="S-adenosyl-L-methionine-dependent methyltransferases"/>
    <property type="match status" value="1"/>
</dbReference>
<gene>
    <name evidence="1" type="ORF">UFOPK2855_00597</name>
</gene>